<gene>
    <name evidence="10" type="ORF">CPB83DRAFT_894905</name>
</gene>
<dbReference type="GO" id="GO:0140663">
    <property type="term" value="F:ATP-dependent FeS chaperone activity"/>
    <property type="evidence" value="ECO:0007669"/>
    <property type="project" value="InterPro"/>
</dbReference>
<evidence type="ECO:0000256" key="6">
    <source>
        <dbReference type="ARBA" id="ARBA00022840"/>
    </source>
</evidence>
<dbReference type="FunFam" id="3.40.50.300:FF:001119">
    <property type="entry name" value="Iron-sulfur cluster carrier protein"/>
    <property type="match status" value="1"/>
</dbReference>
<dbReference type="InterPro" id="IPR000808">
    <property type="entry name" value="Mrp-like_CS"/>
</dbReference>
<evidence type="ECO:0000256" key="7">
    <source>
        <dbReference type="ARBA" id="ARBA00023004"/>
    </source>
</evidence>
<dbReference type="PROSITE" id="PS01215">
    <property type="entry name" value="MRP"/>
    <property type="match status" value="1"/>
</dbReference>
<dbReference type="InterPro" id="IPR033756">
    <property type="entry name" value="YlxH/NBP35"/>
</dbReference>
<dbReference type="Proteomes" id="UP000807306">
    <property type="component" value="Unassembled WGS sequence"/>
</dbReference>
<dbReference type="GO" id="GO:0005829">
    <property type="term" value="C:cytosol"/>
    <property type="evidence" value="ECO:0007669"/>
    <property type="project" value="TreeGrafter"/>
</dbReference>
<feature type="binding site" evidence="9">
    <location>
        <position position="202"/>
    </location>
    <ligand>
        <name>[4Fe-4S] cluster</name>
        <dbReference type="ChEBI" id="CHEBI:49883"/>
        <note>ligand shared between dimeric partners</note>
    </ligand>
</feature>
<comment type="caution">
    <text evidence="10">The sequence shown here is derived from an EMBL/GenBank/DDBJ whole genome shotgun (WGS) entry which is preliminary data.</text>
</comment>
<comment type="similarity">
    <text evidence="9">Belongs to the Mrp/NBP35 ATP-binding proteins family. NUBP2/CFD1 subfamily.</text>
</comment>
<dbReference type="HAMAP" id="MF_02040">
    <property type="entry name" value="Mrp_NBP35"/>
    <property type="match status" value="1"/>
</dbReference>
<keyword evidence="2 9" id="KW-0004">4Fe-4S</keyword>
<dbReference type="OrthoDB" id="1741334at2759"/>
<dbReference type="InterPro" id="IPR027417">
    <property type="entry name" value="P-loop_NTPase"/>
</dbReference>
<protein>
    <submittedName>
        <fullName evidence="10">Cytosolic Fe-S cluster assembling factor CFD1</fullName>
    </submittedName>
</protein>
<dbReference type="Pfam" id="PF10609">
    <property type="entry name" value="ParA"/>
    <property type="match status" value="1"/>
</dbReference>
<sequence length="282" mass="29999">MSNQESAVTRRLQSVKHIILVLSGKGGVGKSSVSTQLALNLYKSTPTAKVGILDVDLTGPSIPRMFGVDDKGVHQSTNGWVPVYADGPTARLACMSVGFLLKNKGDSVVWRGPKKNGMIRQFLSDVRWGELDYLVIDTPPGTSDEHLSLMEHLTGVHSKLSAVIVTTPQAVALMDAIKCVSFTRAVNLPVLGLIENMSGYVCPCCGEISNVFSTGGGSELARKEELRFLGSLPVDTELVSLLDGGPSGQGADFTLLARYEKTSSATLFGEITGGIMQGLDRT</sequence>
<comment type="function">
    <text evidence="9">Component of the cytosolic iron-sulfur (Fe/S) protein assembly (CIA) machinery. Required for maturation of extramitochondrial Fe-S proteins. The NBP35-CFD1 heterotetramer forms a Fe-S scaffold complex, mediating the de novo assembly of an Fe-S cluster and its transfer to target apoproteins.</text>
</comment>
<feature type="binding site" evidence="9">
    <location>
        <begin position="24"/>
        <end position="31"/>
    </location>
    <ligand>
        <name>ATP</name>
        <dbReference type="ChEBI" id="CHEBI:30616"/>
    </ligand>
</feature>
<dbReference type="GO" id="GO:0051539">
    <property type="term" value="F:4 iron, 4 sulfur cluster binding"/>
    <property type="evidence" value="ECO:0007669"/>
    <property type="project" value="UniProtKB-UniRule"/>
</dbReference>
<dbReference type="PANTHER" id="PTHR23264:SF19">
    <property type="entry name" value="CYTOSOLIC FE-S CLUSTER ASSEMBLY FACTOR NUBP2"/>
    <property type="match status" value="1"/>
</dbReference>
<keyword evidence="4 9" id="KW-0479">Metal-binding</keyword>
<dbReference type="CDD" id="cd02037">
    <property type="entry name" value="Mrp_NBP35"/>
    <property type="match status" value="1"/>
</dbReference>
<evidence type="ECO:0000313" key="10">
    <source>
        <dbReference type="EMBL" id="KAF9527720.1"/>
    </source>
</evidence>
<dbReference type="InterPro" id="IPR028600">
    <property type="entry name" value="NUBP2/Cfd1_eukaryotes"/>
</dbReference>
<keyword evidence="11" id="KW-1185">Reference proteome</keyword>
<keyword evidence="5 9" id="KW-0547">Nucleotide-binding</keyword>
<feature type="binding site" evidence="9">
    <location>
        <position position="205"/>
    </location>
    <ligand>
        <name>[4Fe-4S] cluster</name>
        <dbReference type="ChEBI" id="CHEBI:49883"/>
        <note>ligand shared between dimeric partners</note>
    </ligand>
</feature>
<keyword evidence="3 9" id="KW-0963">Cytoplasm</keyword>
<dbReference type="GO" id="GO:0005524">
    <property type="term" value="F:ATP binding"/>
    <property type="evidence" value="ECO:0007669"/>
    <property type="project" value="UniProtKB-KW"/>
</dbReference>
<keyword evidence="7 9" id="KW-0408">Iron</keyword>
<keyword evidence="6 9" id="KW-0067">ATP-binding</keyword>
<dbReference type="EMBL" id="MU157858">
    <property type="protein sequence ID" value="KAF9527720.1"/>
    <property type="molecule type" value="Genomic_DNA"/>
</dbReference>
<proteinExistence type="inferred from homology"/>
<name>A0A9P6JPM0_9AGAR</name>
<keyword evidence="8 9" id="KW-0411">Iron-sulfur</keyword>
<reference evidence="10" key="1">
    <citation type="submission" date="2020-11" db="EMBL/GenBank/DDBJ databases">
        <authorList>
            <consortium name="DOE Joint Genome Institute"/>
            <person name="Ahrendt S."/>
            <person name="Riley R."/>
            <person name="Andreopoulos W."/>
            <person name="Labutti K."/>
            <person name="Pangilinan J."/>
            <person name="Ruiz-Duenas F.J."/>
            <person name="Barrasa J.M."/>
            <person name="Sanchez-Garcia M."/>
            <person name="Camarero S."/>
            <person name="Miyauchi S."/>
            <person name="Serrano A."/>
            <person name="Linde D."/>
            <person name="Babiker R."/>
            <person name="Drula E."/>
            <person name="Ayuso-Fernandez I."/>
            <person name="Pacheco R."/>
            <person name="Padilla G."/>
            <person name="Ferreira P."/>
            <person name="Barriuso J."/>
            <person name="Kellner H."/>
            <person name="Castanera R."/>
            <person name="Alfaro M."/>
            <person name="Ramirez L."/>
            <person name="Pisabarro A.G."/>
            <person name="Kuo A."/>
            <person name="Tritt A."/>
            <person name="Lipzen A."/>
            <person name="He G."/>
            <person name="Yan M."/>
            <person name="Ng V."/>
            <person name="Cullen D."/>
            <person name="Martin F."/>
            <person name="Rosso M.-N."/>
            <person name="Henrissat B."/>
            <person name="Hibbett D."/>
            <person name="Martinez A.T."/>
            <person name="Grigoriev I.V."/>
        </authorList>
    </citation>
    <scope>NUCLEOTIDE SEQUENCE</scope>
    <source>
        <strain evidence="10">CBS 506.95</strain>
    </source>
</reference>
<evidence type="ECO:0000256" key="1">
    <source>
        <dbReference type="ARBA" id="ARBA00004496"/>
    </source>
</evidence>
<dbReference type="GO" id="GO:0046872">
    <property type="term" value="F:metal ion binding"/>
    <property type="evidence" value="ECO:0007669"/>
    <property type="project" value="UniProtKB-KW"/>
</dbReference>
<dbReference type="AlphaFoldDB" id="A0A9P6JPM0"/>
<dbReference type="GO" id="GO:0016226">
    <property type="term" value="P:iron-sulfur cluster assembly"/>
    <property type="evidence" value="ECO:0007669"/>
    <property type="project" value="UniProtKB-UniRule"/>
</dbReference>
<dbReference type="InterPro" id="IPR019591">
    <property type="entry name" value="Mrp/NBP35_ATP-bd"/>
</dbReference>
<evidence type="ECO:0000256" key="8">
    <source>
        <dbReference type="ARBA" id="ARBA00023014"/>
    </source>
</evidence>
<dbReference type="HAMAP" id="MF_03039">
    <property type="entry name" value="NUBP2"/>
    <property type="match status" value="1"/>
</dbReference>
<dbReference type="PANTHER" id="PTHR23264">
    <property type="entry name" value="NUCLEOTIDE-BINDING PROTEIN NBP35 YEAST -RELATED"/>
    <property type="match status" value="1"/>
</dbReference>
<dbReference type="Gene3D" id="3.40.50.300">
    <property type="entry name" value="P-loop containing nucleotide triphosphate hydrolases"/>
    <property type="match status" value="1"/>
</dbReference>
<dbReference type="SUPFAM" id="SSF52540">
    <property type="entry name" value="P-loop containing nucleoside triphosphate hydrolases"/>
    <property type="match status" value="1"/>
</dbReference>
<evidence type="ECO:0000256" key="3">
    <source>
        <dbReference type="ARBA" id="ARBA00022490"/>
    </source>
</evidence>
<organism evidence="10 11">
    <name type="scientific">Crepidotus variabilis</name>
    <dbReference type="NCBI Taxonomy" id="179855"/>
    <lineage>
        <taxon>Eukaryota</taxon>
        <taxon>Fungi</taxon>
        <taxon>Dikarya</taxon>
        <taxon>Basidiomycota</taxon>
        <taxon>Agaricomycotina</taxon>
        <taxon>Agaricomycetes</taxon>
        <taxon>Agaricomycetidae</taxon>
        <taxon>Agaricales</taxon>
        <taxon>Agaricineae</taxon>
        <taxon>Crepidotaceae</taxon>
        <taxon>Crepidotus</taxon>
    </lineage>
</organism>
<accession>A0A9P6JPM0</accession>
<evidence type="ECO:0000256" key="2">
    <source>
        <dbReference type="ARBA" id="ARBA00022485"/>
    </source>
</evidence>
<evidence type="ECO:0000256" key="9">
    <source>
        <dbReference type="HAMAP-Rule" id="MF_03039"/>
    </source>
</evidence>
<evidence type="ECO:0000256" key="4">
    <source>
        <dbReference type="ARBA" id="ARBA00022723"/>
    </source>
</evidence>
<evidence type="ECO:0000313" key="11">
    <source>
        <dbReference type="Proteomes" id="UP000807306"/>
    </source>
</evidence>
<comment type="subcellular location">
    <subcellularLocation>
        <location evidence="1 9">Cytoplasm</location>
    </subcellularLocation>
</comment>
<evidence type="ECO:0000256" key="5">
    <source>
        <dbReference type="ARBA" id="ARBA00022741"/>
    </source>
</evidence>